<evidence type="ECO:0000313" key="2">
    <source>
        <dbReference type="Proteomes" id="UP000688137"/>
    </source>
</evidence>
<sequence length="129" mass="15540">MTATCDLDFAKQKKVGNYSNNLYFQVISKEQSTFDKNFDQLGLGYNSTPMIFQFGNKILYINFNQQIWKSQEIFNIMIFAKQRNQYNICSSSLQQAYYQSYIFEQQQIQQFLEQFLIIQFYKYFIQVII</sequence>
<proteinExistence type="predicted"/>
<comment type="caution">
    <text evidence="1">The sequence shown here is derived from an EMBL/GenBank/DDBJ whole genome shotgun (WGS) entry which is preliminary data.</text>
</comment>
<evidence type="ECO:0000313" key="1">
    <source>
        <dbReference type="EMBL" id="CAD8092066.1"/>
    </source>
</evidence>
<name>A0A8S1NNX8_PARPR</name>
<gene>
    <name evidence="1" type="ORF">PPRIM_AZ9-3.1.T0890201</name>
</gene>
<reference evidence="1" key="1">
    <citation type="submission" date="2021-01" db="EMBL/GenBank/DDBJ databases">
        <authorList>
            <consortium name="Genoscope - CEA"/>
            <person name="William W."/>
        </authorList>
    </citation>
    <scope>NUCLEOTIDE SEQUENCE</scope>
</reference>
<keyword evidence="2" id="KW-1185">Reference proteome</keyword>
<accession>A0A8S1NNX8</accession>
<dbReference type="AlphaFoldDB" id="A0A8S1NNX8"/>
<dbReference type="EMBL" id="CAJJDM010000092">
    <property type="protein sequence ID" value="CAD8092066.1"/>
    <property type="molecule type" value="Genomic_DNA"/>
</dbReference>
<organism evidence="1 2">
    <name type="scientific">Paramecium primaurelia</name>
    <dbReference type="NCBI Taxonomy" id="5886"/>
    <lineage>
        <taxon>Eukaryota</taxon>
        <taxon>Sar</taxon>
        <taxon>Alveolata</taxon>
        <taxon>Ciliophora</taxon>
        <taxon>Intramacronucleata</taxon>
        <taxon>Oligohymenophorea</taxon>
        <taxon>Peniculida</taxon>
        <taxon>Parameciidae</taxon>
        <taxon>Paramecium</taxon>
    </lineage>
</organism>
<protein>
    <submittedName>
        <fullName evidence="1">Uncharacterized protein</fullName>
    </submittedName>
</protein>
<dbReference type="Proteomes" id="UP000688137">
    <property type="component" value="Unassembled WGS sequence"/>
</dbReference>